<dbReference type="AlphaFoldDB" id="A0A915C3G0"/>
<evidence type="ECO:0000256" key="2">
    <source>
        <dbReference type="RuleBase" id="RU000363"/>
    </source>
</evidence>
<dbReference type="PANTHER" id="PTHR43157:SF31">
    <property type="entry name" value="PHOSPHATIDYLINOSITOL-GLYCAN BIOSYNTHESIS CLASS F PROTEIN"/>
    <property type="match status" value="1"/>
</dbReference>
<dbReference type="PANTHER" id="PTHR43157">
    <property type="entry name" value="PHOSPHATIDYLINOSITOL-GLYCAN BIOSYNTHESIS CLASS F PROTEIN-RELATED"/>
    <property type="match status" value="1"/>
</dbReference>
<keyword evidence="3" id="KW-1133">Transmembrane helix</keyword>
<dbReference type="Gene3D" id="3.40.50.720">
    <property type="entry name" value="NAD(P)-binding Rossmann-like Domain"/>
    <property type="match status" value="1"/>
</dbReference>
<dbReference type="CDD" id="cd05327">
    <property type="entry name" value="retinol-DH_like_SDR_c_like"/>
    <property type="match status" value="1"/>
</dbReference>
<organism evidence="4 5">
    <name type="scientific">Parascaris univalens</name>
    <name type="common">Nematode worm</name>
    <dbReference type="NCBI Taxonomy" id="6257"/>
    <lineage>
        <taxon>Eukaryota</taxon>
        <taxon>Metazoa</taxon>
        <taxon>Ecdysozoa</taxon>
        <taxon>Nematoda</taxon>
        <taxon>Chromadorea</taxon>
        <taxon>Rhabditida</taxon>
        <taxon>Spirurina</taxon>
        <taxon>Ascaridomorpha</taxon>
        <taxon>Ascaridoidea</taxon>
        <taxon>Ascarididae</taxon>
        <taxon>Parascaris</taxon>
    </lineage>
</organism>
<dbReference type="Proteomes" id="UP000887569">
    <property type="component" value="Unplaced"/>
</dbReference>
<keyword evidence="1" id="KW-0560">Oxidoreductase</keyword>
<dbReference type="SUPFAM" id="SSF51735">
    <property type="entry name" value="NAD(P)-binding Rossmann-fold domains"/>
    <property type="match status" value="1"/>
</dbReference>
<protein>
    <submittedName>
        <fullName evidence="5">Uncharacterized protein</fullName>
    </submittedName>
</protein>
<comment type="similarity">
    <text evidence="2">Belongs to the short-chain dehydrogenases/reductases (SDR) family.</text>
</comment>
<dbReference type="InterPro" id="IPR036291">
    <property type="entry name" value="NAD(P)-bd_dom_sf"/>
</dbReference>
<evidence type="ECO:0000256" key="1">
    <source>
        <dbReference type="ARBA" id="ARBA00023002"/>
    </source>
</evidence>
<dbReference type="WBParaSite" id="PgR079_g002_t01">
    <property type="protein sequence ID" value="PgR079_g002_t01"/>
    <property type="gene ID" value="PgR079_g002"/>
</dbReference>
<accession>A0A915C3G0</accession>
<dbReference type="Pfam" id="PF00106">
    <property type="entry name" value="adh_short"/>
    <property type="match status" value="1"/>
</dbReference>
<evidence type="ECO:0000256" key="3">
    <source>
        <dbReference type="SAM" id="Phobius"/>
    </source>
</evidence>
<feature type="transmembrane region" description="Helical" evidence="3">
    <location>
        <begin position="6"/>
        <end position="27"/>
    </location>
</feature>
<keyword evidence="3" id="KW-0812">Transmembrane</keyword>
<sequence>MSADDAQSSFLTTAFFGVITSVTLILARKYFKGAQFKEHVSAKDKIAFVTGANNGIGKQTVRELNQRGAKVYMLCRSIDRGREAMLDLVKLGCEPTRLIVKQIDLADFSSVRKFAEDIFKEVEKLDILVNNAGIMAYPRFEKTHDGFETTWQTNYLGHFLLTELLLPILRNAPNARIINVSSSLHKRADSVDAAVVNSKSHFSGTQPYNRSKLANVMHARELTRRLRVSDPSCTITINSLHPGICFTDLGRYHPLYRTPFKQMIAPFMWFFMKTDKDGAQTSLYLALSKQVQGISGRYFGECKEDHPSEKALDNDACNVLYNYSVEAVGLNK</sequence>
<keyword evidence="3" id="KW-0472">Membrane</keyword>
<dbReference type="GO" id="GO:0016491">
    <property type="term" value="F:oxidoreductase activity"/>
    <property type="evidence" value="ECO:0007669"/>
    <property type="project" value="UniProtKB-KW"/>
</dbReference>
<proteinExistence type="inferred from homology"/>
<reference evidence="5" key="1">
    <citation type="submission" date="2022-11" db="UniProtKB">
        <authorList>
            <consortium name="WormBaseParasite"/>
        </authorList>
    </citation>
    <scope>IDENTIFICATION</scope>
</reference>
<dbReference type="InterPro" id="IPR002347">
    <property type="entry name" value="SDR_fam"/>
</dbReference>
<evidence type="ECO:0000313" key="4">
    <source>
        <dbReference type="Proteomes" id="UP000887569"/>
    </source>
</evidence>
<dbReference type="PRINTS" id="PR00081">
    <property type="entry name" value="GDHRDH"/>
</dbReference>
<evidence type="ECO:0000313" key="5">
    <source>
        <dbReference type="WBParaSite" id="PgR079_g002_t01"/>
    </source>
</evidence>
<name>A0A915C3G0_PARUN</name>
<keyword evidence="4" id="KW-1185">Reference proteome</keyword>
<dbReference type="PRINTS" id="PR00080">
    <property type="entry name" value="SDRFAMILY"/>
</dbReference>